<organism evidence="2 3">
    <name type="scientific">Platanthera zijinensis</name>
    <dbReference type="NCBI Taxonomy" id="2320716"/>
    <lineage>
        <taxon>Eukaryota</taxon>
        <taxon>Viridiplantae</taxon>
        <taxon>Streptophyta</taxon>
        <taxon>Embryophyta</taxon>
        <taxon>Tracheophyta</taxon>
        <taxon>Spermatophyta</taxon>
        <taxon>Magnoliopsida</taxon>
        <taxon>Liliopsida</taxon>
        <taxon>Asparagales</taxon>
        <taxon>Orchidaceae</taxon>
        <taxon>Orchidoideae</taxon>
        <taxon>Orchideae</taxon>
        <taxon>Orchidinae</taxon>
        <taxon>Platanthera</taxon>
    </lineage>
</organism>
<sequence>MEIEISGHFATRRRLESDPVCKRLTSTRTRRGIWECSGDCFGVETRRSYMQLATTAYEVMFRIGLRHKPVLRDRLFFGVLAGAFAHGTYLAGEPPPGGSRTGRRRLRAEAAAPAPAPPNVLPQEKCRLPPFESELLIGPNPGSNIFVAVSVKRNMYS</sequence>
<comment type="caution">
    <text evidence="2">The sequence shown here is derived from an EMBL/GenBank/DDBJ whole genome shotgun (WGS) entry which is preliminary data.</text>
</comment>
<keyword evidence="3" id="KW-1185">Reference proteome</keyword>
<feature type="region of interest" description="Disordered" evidence="1">
    <location>
        <begin position="91"/>
        <end position="123"/>
    </location>
</feature>
<reference evidence="2 3" key="1">
    <citation type="journal article" date="2022" name="Nat. Plants">
        <title>Genomes of leafy and leafless Platanthera orchids illuminate the evolution of mycoheterotrophy.</title>
        <authorList>
            <person name="Li M.H."/>
            <person name="Liu K.W."/>
            <person name="Li Z."/>
            <person name="Lu H.C."/>
            <person name="Ye Q.L."/>
            <person name="Zhang D."/>
            <person name="Wang J.Y."/>
            <person name="Li Y.F."/>
            <person name="Zhong Z.M."/>
            <person name="Liu X."/>
            <person name="Yu X."/>
            <person name="Liu D.K."/>
            <person name="Tu X.D."/>
            <person name="Liu B."/>
            <person name="Hao Y."/>
            <person name="Liao X.Y."/>
            <person name="Jiang Y.T."/>
            <person name="Sun W.H."/>
            <person name="Chen J."/>
            <person name="Chen Y.Q."/>
            <person name="Ai Y."/>
            <person name="Zhai J.W."/>
            <person name="Wu S.S."/>
            <person name="Zhou Z."/>
            <person name="Hsiao Y.Y."/>
            <person name="Wu W.L."/>
            <person name="Chen Y.Y."/>
            <person name="Lin Y.F."/>
            <person name="Hsu J.L."/>
            <person name="Li C.Y."/>
            <person name="Wang Z.W."/>
            <person name="Zhao X."/>
            <person name="Zhong W.Y."/>
            <person name="Ma X.K."/>
            <person name="Ma L."/>
            <person name="Huang J."/>
            <person name="Chen G.Z."/>
            <person name="Huang M.Z."/>
            <person name="Huang L."/>
            <person name="Peng D.H."/>
            <person name="Luo Y.B."/>
            <person name="Zou S.Q."/>
            <person name="Chen S.P."/>
            <person name="Lan S."/>
            <person name="Tsai W.C."/>
            <person name="Van de Peer Y."/>
            <person name="Liu Z.J."/>
        </authorList>
    </citation>
    <scope>NUCLEOTIDE SEQUENCE [LARGE SCALE GENOMIC DNA]</scope>
    <source>
        <strain evidence="2">Lor287</strain>
    </source>
</reference>
<accession>A0AAP0G375</accession>
<proteinExistence type="predicted"/>
<dbReference type="PANTHER" id="PTHR37713">
    <property type="entry name" value="OS05G0176600 PROTEIN"/>
    <property type="match status" value="1"/>
</dbReference>
<dbReference type="Proteomes" id="UP001418222">
    <property type="component" value="Unassembled WGS sequence"/>
</dbReference>
<evidence type="ECO:0000313" key="3">
    <source>
        <dbReference type="Proteomes" id="UP001418222"/>
    </source>
</evidence>
<evidence type="ECO:0000256" key="1">
    <source>
        <dbReference type="SAM" id="MobiDB-lite"/>
    </source>
</evidence>
<name>A0AAP0G375_9ASPA</name>
<protein>
    <submittedName>
        <fullName evidence="2">Uncharacterized protein</fullName>
    </submittedName>
</protein>
<dbReference type="AlphaFoldDB" id="A0AAP0G375"/>
<gene>
    <name evidence="2" type="ORF">KSP39_PZI013179</name>
</gene>
<evidence type="ECO:0000313" key="2">
    <source>
        <dbReference type="EMBL" id="KAK8935193.1"/>
    </source>
</evidence>
<dbReference type="EMBL" id="JBBWWQ010000011">
    <property type="protein sequence ID" value="KAK8935193.1"/>
    <property type="molecule type" value="Genomic_DNA"/>
</dbReference>
<dbReference type="PANTHER" id="PTHR37713:SF1">
    <property type="entry name" value="OS05G0176600 PROTEIN"/>
    <property type="match status" value="1"/>
</dbReference>
<dbReference type="GO" id="GO:0009507">
    <property type="term" value="C:chloroplast"/>
    <property type="evidence" value="ECO:0007669"/>
    <property type="project" value="TreeGrafter"/>
</dbReference>